<dbReference type="GO" id="GO:0006285">
    <property type="term" value="P:base-excision repair, AP site formation"/>
    <property type="evidence" value="ECO:0007669"/>
    <property type="project" value="TreeGrafter"/>
</dbReference>
<accession>A0A5M9JY62</accession>
<comment type="similarity">
    <text evidence="1">Belongs to the alkylbase DNA glycosidase AlkA family.</text>
</comment>
<dbReference type="GO" id="GO:0008725">
    <property type="term" value="F:DNA-3-methyladenine glycosylase activity"/>
    <property type="evidence" value="ECO:0007669"/>
    <property type="project" value="TreeGrafter"/>
</dbReference>
<keyword evidence="7" id="KW-1185">Reference proteome</keyword>
<dbReference type="GO" id="GO:0043916">
    <property type="term" value="F:DNA-7-methylguanine glycosylase activity"/>
    <property type="evidence" value="ECO:0007669"/>
    <property type="project" value="TreeGrafter"/>
</dbReference>
<evidence type="ECO:0000259" key="5">
    <source>
        <dbReference type="SMART" id="SM00478"/>
    </source>
</evidence>
<dbReference type="Pfam" id="PF00730">
    <property type="entry name" value="HhH-GPD"/>
    <property type="match status" value="1"/>
</dbReference>
<dbReference type="PANTHER" id="PTHR43003">
    <property type="entry name" value="DNA-3-METHYLADENINE GLYCOSYLASE"/>
    <property type="match status" value="1"/>
</dbReference>
<dbReference type="CDD" id="cd00056">
    <property type="entry name" value="ENDO3c"/>
    <property type="match status" value="1"/>
</dbReference>
<sequence length="503" mass="54889">MSVHVNFLVNSRPESPLGLIWQKRSHHSKLGVTDYLKPFIISIQSSIKYLAYNSVIRLQRVLSFKTNPSLTRYCSLQSSRYFMMSTRRSARLSAASLISEKLSETASISISASPVAKVVDTINKNGSSAGSKDKFQNPGREKATSPETLLPSKDQDSKKGKTTLKEFSGSQSTKDASSSTPKRKKTSPLPPPSVTPTPAAVASMSSPHKDTNDASSPPVPVDRAAAINGTNAPLVTPETHQVVANESVNEVSPSEPPAVKISTSDILDKAVEHLIKVEPKLKALIERHPCRLFSAEGLAEEIEPFRALVSGIISQQVSGAAAKSIKAKFVALFNPPDSDSSAHTFPTPSAVVATEIPHLRTAGLSLRKAEYIHGLARQFTTGTLTTTFLLTAPYEEVLASLTKVRGIGKWSVEMFACFALKRIDVFSTGDLGVQRGMARLLGQDVEKLKKAGKGAKGGGKWKYMTEKEMQEMAEKFKPYRSIFMWYMWRIEDTDVSTLEEEDS</sequence>
<proteinExistence type="inferred from homology"/>
<dbReference type="SMART" id="SM00478">
    <property type="entry name" value="ENDO3c"/>
    <property type="match status" value="1"/>
</dbReference>
<protein>
    <recommendedName>
        <fullName evidence="5">HhH-GPD domain-containing protein</fullName>
    </recommendedName>
</protein>
<gene>
    <name evidence="6" type="ORF">EYC84_001661</name>
</gene>
<dbReference type="InterPro" id="IPR051912">
    <property type="entry name" value="Alkylbase_DNA_Glycosylase/TA"/>
</dbReference>
<feature type="region of interest" description="Disordered" evidence="4">
    <location>
        <begin position="126"/>
        <end position="224"/>
    </location>
</feature>
<dbReference type="FunFam" id="1.10.340.30:FF:000004">
    <property type="entry name" value="DNA-3-methyladenine glycosylase II"/>
    <property type="match status" value="1"/>
</dbReference>
<dbReference type="Gene3D" id="1.10.340.30">
    <property type="entry name" value="Hypothetical protein, domain 2"/>
    <property type="match status" value="1"/>
</dbReference>
<dbReference type="GO" id="GO:0032993">
    <property type="term" value="C:protein-DNA complex"/>
    <property type="evidence" value="ECO:0007669"/>
    <property type="project" value="TreeGrafter"/>
</dbReference>
<name>A0A5M9JY62_MONFR</name>
<dbReference type="SUPFAM" id="SSF48150">
    <property type="entry name" value="DNA-glycosylase"/>
    <property type="match status" value="1"/>
</dbReference>
<evidence type="ECO:0000256" key="1">
    <source>
        <dbReference type="ARBA" id="ARBA00010817"/>
    </source>
</evidence>
<dbReference type="GO" id="GO:0006307">
    <property type="term" value="P:DNA alkylation repair"/>
    <property type="evidence" value="ECO:0007669"/>
    <property type="project" value="TreeGrafter"/>
</dbReference>
<feature type="compositionally biased region" description="Basic and acidic residues" evidence="4">
    <location>
        <begin position="131"/>
        <end position="144"/>
    </location>
</feature>
<dbReference type="GO" id="GO:0005634">
    <property type="term" value="C:nucleus"/>
    <property type="evidence" value="ECO:0007669"/>
    <property type="project" value="TreeGrafter"/>
</dbReference>
<feature type="domain" description="HhH-GPD" evidence="5">
    <location>
        <begin position="313"/>
        <end position="492"/>
    </location>
</feature>
<keyword evidence="3" id="KW-0234">DNA repair</keyword>
<dbReference type="EMBL" id="VICG01000005">
    <property type="protein sequence ID" value="KAA8571675.1"/>
    <property type="molecule type" value="Genomic_DNA"/>
</dbReference>
<dbReference type="Gene3D" id="1.10.1670.40">
    <property type="match status" value="1"/>
</dbReference>
<evidence type="ECO:0000256" key="2">
    <source>
        <dbReference type="ARBA" id="ARBA00022763"/>
    </source>
</evidence>
<dbReference type="VEuPathDB" id="FungiDB:MFRU_016g01480"/>
<dbReference type="Proteomes" id="UP000322873">
    <property type="component" value="Unassembled WGS sequence"/>
</dbReference>
<evidence type="ECO:0000313" key="7">
    <source>
        <dbReference type="Proteomes" id="UP000322873"/>
    </source>
</evidence>
<reference evidence="6 7" key="1">
    <citation type="submission" date="2019-06" db="EMBL/GenBank/DDBJ databases">
        <title>Genome Sequence of the Brown Rot Fungal Pathogen Monilinia fructicola.</title>
        <authorList>
            <person name="De Miccolis Angelini R.M."/>
            <person name="Landi L."/>
            <person name="Abate D."/>
            <person name="Pollastro S."/>
            <person name="Romanazzi G."/>
            <person name="Faretra F."/>
        </authorList>
    </citation>
    <scope>NUCLEOTIDE SEQUENCE [LARGE SCALE GENOMIC DNA]</scope>
    <source>
        <strain evidence="6 7">Mfrc123</strain>
    </source>
</reference>
<dbReference type="GO" id="GO:0032131">
    <property type="term" value="F:alkylated DNA binding"/>
    <property type="evidence" value="ECO:0007669"/>
    <property type="project" value="TreeGrafter"/>
</dbReference>
<evidence type="ECO:0000256" key="4">
    <source>
        <dbReference type="SAM" id="MobiDB-lite"/>
    </source>
</evidence>
<dbReference type="InterPro" id="IPR011257">
    <property type="entry name" value="DNA_glycosylase"/>
</dbReference>
<evidence type="ECO:0000256" key="3">
    <source>
        <dbReference type="ARBA" id="ARBA00023204"/>
    </source>
</evidence>
<dbReference type="PANTHER" id="PTHR43003:SF5">
    <property type="entry name" value="DNA-3-METHYLADENINE GLYCOSYLASE"/>
    <property type="match status" value="1"/>
</dbReference>
<dbReference type="InterPro" id="IPR003265">
    <property type="entry name" value="HhH-GPD_domain"/>
</dbReference>
<evidence type="ECO:0000313" key="6">
    <source>
        <dbReference type="EMBL" id="KAA8571675.1"/>
    </source>
</evidence>
<dbReference type="AlphaFoldDB" id="A0A5M9JY62"/>
<comment type="caution">
    <text evidence="6">The sequence shown here is derived from an EMBL/GenBank/DDBJ whole genome shotgun (WGS) entry which is preliminary data.</text>
</comment>
<organism evidence="6 7">
    <name type="scientific">Monilinia fructicola</name>
    <name type="common">Brown rot fungus</name>
    <name type="synonym">Ciboria fructicola</name>
    <dbReference type="NCBI Taxonomy" id="38448"/>
    <lineage>
        <taxon>Eukaryota</taxon>
        <taxon>Fungi</taxon>
        <taxon>Dikarya</taxon>
        <taxon>Ascomycota</taxon>
        <taxon>Pezizomycotina</taxon>
        <taxon>Leotiomycetes</taxon>
        <taxon>Helotiales</taxon>
        <taxon>Sclerotiniaceae</taxon>
        <taxon>Monilinia</taxon>
    </lineage>
</organism>
<keyword evidence="2" id="KW-0227">DNA damage</keyword>